<dbReference type="RefSeq" id="WP_200389122.1">
    <property type="nucleotide sequence ID" value="NZ_NRSD01000023.1"/>
</dbReference>
<feature type="chain" id="PRO_5040796282" description="Lipoprotein" evidence="1">
    <location>
        <begin position="35"/>
        <end position="256"/>
    </location>
</feature>
<dbReference type="Proteomes" id="UP001138802">
    <property type="component" value="Unassembled WGS sequence"/>
</dbReference>
<evidence type="ECO:0000313" key="3">
    <source>
        <dbReference type="Proteomes" id="UP001138802"/>
    </source>
</evidence>
<dbReference type="PROSITE" id="PS51257">
    <property type="entry name" value="PROKAR_LIPOPROTEIN"/>
    <property type="match status" value="1"/>
</dbReference>
<dbReference type="EMBL" id="NRSD01000023">
    <property type="protein sequence ID" value="MBK1646309.1"/>
    <property type="molecule type" value="Genomic_DNA"/>
</dbReference>
<evidence type="ECO:0000256" key="1">
    <source>
        <dbReference type="SAM" id="SignalP"/>
    </source>
</evidence>
<proteinExistence type="predicted"/>
<name>A0A9X1B9U7_9GAMM</name>
<comment type="caution">
    <text evidence="2">The sequence shown here is derived from an EMBL/GenBank/DDBJ whole genome shotgun (WGS) entry which is preliminary data.</text>
</comment>
<gene>
    <name evidence="2" type="ORF">CKO25_16975</name>
</gene>
<keyword evidence="1" id="KW-0732">Signal</keyword>
<organism evidence="2 3">
    <name type="scientific">Thiocapsa imhoffii</name>
    <dbReference type="NCBI Taxonomy" id="382777"/>
    <lineage>
        <taxon>Bacteria</taxon>
        <taxon>Pseudomonadati</taxon>
        <taxon>Pseudomonadota</taxon>
        <taxon>Gammaproteobacteria</taxon>
        <taxon>Chromatiales</taxon>
        <taxon>Chromatiaceae</taxon>
        <taxon>Thiocapsa</taxon>
    </lineage>
</organism>
<feature type="signal peptide" evidence="1">
    <location>
        <begin position="1"/>
        <end position="34"/>
    </location>
</feature>
<keyword evidence="3" id="KW-1185">Reference proteome</keyword>
<protein>
    <recommendedName>
        <fullName evidence="4">Lipoprotein</fullName>
    </recommendedName>
</protein>
<accession>A0A9X1B9U7</accession>
<evidence type="ECO:0008006" key="4">
    <source>
        <dbReference type="Google" id="ProtNLM"/>
    </source>
</evidence>
<reference evidence="2 3" key="1">
    <citation type="journal article" date="2020" name="Microorganisms">
        <title>Osmotic Adaptation and Compatible Solute Biosynthesis of Phototrophic Bacteria as Revealed from Genome Analyses.</title>
        <authorList>
            <person name="Imhoff J.F."/>
            <person name="Rahn T."/>
            <person name="Kunzel S."/>
            <person name="Keller A."/>
            <person name="Neulinger S.C."/>
        </authorList>
    </citation>
    <scope>NUCLEOTIDE SEQUENCE [LARGE SCALE GENOMIC DNA]</scope>
    <source>
        <strain evidence="2 3">DSM 21303</strain>
    </source>
</reference>
<evidence type="ECO:0000313" key="2">
    <source>
        <dbReference type="EMBL" id="MBK1646309.1"/>
    </source>
</evidence>
<dbReference type="AlphaFoldDB" id="A0A9X1B9U7"/>
<sequence length="256" mass="27407">MQFRRRASHGFRPYCGHAIALGCAVGLALSPLQAAAETWWRGVKEGVHSAYERGRSVSLDALATGADLAARGIDKTLRVGEDTAAFFIREGTVAEQRAVVEDLAYTALDQLFATHPEARRSFDQSAGWAVFHVRQIALGATAGYGYGLAMQRDATHPIYMKAATGGIGWSYGLGGFSADVVVLLEDDAAFDRFITQGFEVSAETRGALGSEQADATKPLSRGVSIYRITSAGLRVEATLFGTRFWPDDALNAPGVD</sequence>